<dbReference type="AlphaFoldDB" id="A0A150QR97"/>
<dbReference type="PROSITE" id="PS50059">
    <property type="entry name" value="FKBP_PPIASE"/>
    <property type="match status" value="1"/>
</dbReference>
<evidence type="ECO:0000256" key="5">
    <source>
        <dbReference type="PROSITE-ProRule" id="PRU00277"/>
    </source>
</evidence>
<name>A0A150QR97_SORCE</name>
<organism evidence="8 9">
    <name type="scientific">Sorangium cellulosum</name>
    <name type="common">Polyangium cellulosum</name>
    <dbReference type="NCBI Taxonomy" id="56"/>
    <lineage>
        <taxon>Bacteria</taxon>
        <taxon>Pseudomonadati</taxon>
        <taxon>Myxococcota</taxon>
        <taxon>Polyangia</taxon>
        <taxon>Polyangiales</taxon>
        <taxon>Polyangiaceae</taxon>
        <taxon>Sorangium</taxon>
    </lineage>
</organism>
<dbReference type="SUPFAM" id="SSF54534">
    <property type="entry name" value="FKBP-like"/>
    <property type="match status" value="1"/>
</dbReference>
<proteinExistence type="inferred from homology"/>
<dbReference type="PANTHER" id="PTHR43811">
    <property type="entry name" value="FKBP-TYPE PEPTIDYL-PROLYL CIS-TRANS ISOMERASE FKPA"/>
    <property type="match status" value="1"/>
</dbReference>
<reference evidence="8 9" key="1">
    <citation type="submission" date="2014-02" db="EMBL/GenBank/DDBJ databases">
        <title>The small core and large imbalanced accessory genome model reveals a collaborative survival strategy of Sorangium cellulosum strains in nature.</title>
        <authorList>
            <person name="Han K."/>
            <person name="Peng R."/>
            <person name="Blom J."/>
            <person name="Li Y.-Z."/>
        </authorList>
    </citation>
    <scope>NUCLEOTIDE SEQUENCE [LARGE SCALE GENOMIC DNA]</scope>
    <source>
        <strain evidence="8 9">So0008-312</strain>
    </source>
</reference>
<evidence type="ECO:0000256" key="3">
    <source>
        <dbReference type="ARBA" id="ARBA00023110"/>
    </source>
</evidence>
<sequence length="70" mass="7696">MFDSSIVRDEPATFPVGGVIKGWTEGVQLMVKGEKARFWIPADLAYGEKPARPGAPAGMLVFDIELLDFR</sequence>
<comment type="catalytic activity">
    <reaction evidence="1 5 6">
        <text>[protein]-peptidylproline (omega=180) = [protein]-peptidylproline (omega=0)</text>
        <dbReference type="Rhea" id="RHEA:16237"/>
        <dbReference type="Rhea" id="RHEA-COMP:10747"/>
        <dbReference type="Rhea" id="RHEA-COMP:10748"/>
        <dbReference type="ChEBI" id="CHEBI:83833"/>
        <dbReference type="ChEBI" id="CHEBI:83834"/>
        <dbReference type="EC" id="5.2.1.8"/>
    </reaction>
</comment>
<evidence type="ECO:0000256" key="6">
    <source>
        <dbReference type="RuleBase" id="RU003915"/>
    </source>
</evidence>
<dbReference type="Pfam" id="PF00254">
    <property type="entry name" value="FKBP_C"/>
    <property type="match status" value="1"/>
</dbReference>
<feature type="domain" description="PPIase FKBP-type" evidence="7">
    <location>
        <begin position="1"/>
        <end position="70"/>
    </location>
</feature>
<keyword evidence="4 5" id="KW-0413">Isomerase</keyword>
<dbReference type="InterPro" id="IPR001179">
    <property type="entry name" value="PPIase_FKBP_dom"/>
</dbReference>
<dbReference type="EC" id="5.2.1.8" evidence="6"/>
<evidence type="ECO:0000259" key="7">
    <source>
        <dbReference type="PROSITE" id="PS50059"/>
    </source>
</evidence>
<evidence type="ECO:0000256" key="2">
    <source>
        <dbReference type="ARBA" id="ARBA00006577"/>
    </source>
</evidence>
<dbReference type="Gene3D" id="3.10.50.40">
    <property type="match status" value="1"/>
</dbReference>
<comment type="similarity">
    <text evidence="2 6">Belongs to the FKBP-type PPIase family.</text>
</comment>
<protein>
    <recommendedName>
        <fullName evidence="6">Peptidyl-prolyl cis-trans isomerase</fullName>
        <ecNumber evidence="6">5.2.1.8</ecNumber>
    </recommendedName>
</protein>
<evidence type="ECO:0000256" key="4">
    <source>
        <dbReference type="ARBA" id="ARBA00023235"/>
    </source>
</evidence>
<dbReference type="EMBL" id="JEMA01000391">
    <property type="protein sequence ID" value="KYF70535.1"/>
    <property type="molecule type" value="Genomic_DNA"/>
</dbReference>
<evidence type="ECO:0000313" key="8">
    <source>
        <dbReference type="EMBL" id="KYF70535.1"/>
    </source>
</evidence>
<dbReference type="Proteomes" id="UP000075260">
    <property type="component" value="Unassembled WGS sequence"/>
</dbReference>
<dbReference type="PANTHER" id="PTHR43811:SF19">
    <property type="entry name" value="39 KDA FK506-BINDING NUCLEAR PROTEIN"/>
    <property type="match status" value="1"/>
</dbReference>
<dbReference type="GO" id="GO:0003755">
    <property type="term" value="F:peptidyl-prolyl cis-trans isomerase activity"/>
    <property type="evidence" value="ECO:0007669"/>
    <property type="project" value="UniProtKB-UniRule"/>
</dbReference>
<accession>A0A150QR97</accession>
<dbReference type="InterPro" id="IPR046357">
    <property type="entry name" value="PPIase_dom_sf"/>
</dbReference>
<comment type="caution">
    <text evidence="8">The sequence shown here is derived from an EMBL/GenBank/DDBJ whole genome shotgun (WGS) entry which is preliminary data.</text>
</comment>
<keyword evidence="3 5" id="KW-0697">Rotamase</keyword>
<gene>
    <name evidence="8" type="ORF">BE15_15520</name>
</gene>
<evidence type="ECO:0000256" key="1">
    <source>
        <dbReference type="ARBA" id="ARBA00000971"/>
    </source>
</evidence>
<evidence type="ECO:0000313" key="9">
    <source>
        <dbReference type="Proteomes" id="UP000075260"/>
    </source>
</evidence>